<proteinExistence type="predicted"/>
<gene>
    <name evidence="1" type="ORF">AR438_00435</name>
</gene>
<evidence type="ECO:0000313" key="1">
    <source>
        <dbReference type="EMBL" id="KQK27552.1"/>
    </source>
</evidence>
<sequence length="175" mass="18454">MIKICTLLFTFSGILLYSQVGINTQSPSGIFHVDAAKDNPSTGIPNATQQTNDFIITNDGKVGIGNISPTSKLEVDGSSTNKSAYNAGSSNIIDFSKSNLAYTSASAGAFTLNNIKDGGTYTLSVRGTTSGNSNFTSSGFTFKSVNNNTTIANTHTLYTFLVIGDIVYVYCVRGL</sequence>
<protein>
    <submittedName>
        <fullName evidence="1">Uncharacterized protein</fullName>
    </submittedName>
</protein>
<dbReference type="RefSeq" id="WP_050379500.1">
    <property type="nucleotide sequence ID" value="NZ_LLYZ01000001.1"/>
</dbReference>
<keyword evidence="2" id="KW-1185">Reference proteome</keyword>
<accession>A0A0Q3HXL5</accession>
<comment type="caution">
    <text evidence="1">The sequence shown here is derived from an EMBL/GenBank/DDBJ whole genome shotgun (WGS) entry which is preliminary data.</text>
</comment>
<dbReference type="OrthoDB" id="1272989at2"/>
<reference evidence="1 2" key="1">
    <citation type="submission" date="2015-10" db="EMBL/GenBank/DDBJ databases">
        <title>Chryseobacterium aquaticum genome.</title>
        <authorList>
            <person name="Newman J.D."/>
            <person name="Ferguson M.B."/>
            <person name="Miller J.R."/>
        </authorList>
    </citation>
    <scope>NUCLEOTIDE SEQUENCE [LARGE SCALE GENOMIC DNA]</scope>
    <source>
        <strain evidence="1 2">KCTC 12483</strain>
    </source>
</reference>
<dbReference type="EMBL" id="LLYZ01000001">
    <property type="protein sequence ID" value="KQK27552.1"/>
    <property type="molecule type" value="Genomic_DNA"/>
</dbReference>
<dbReference type="Proteomes" id="UP000051682">
    <property type="component" value="Unassembled WGS sequence"/>
</dbReference>
<dbReference type="AlphaFoldDB" id="A0A0Q3HXL5"/>
<evidence type="ECO:0000313" key="2">
    <source>
        <dbReference type="Proteomes" id="UP000051682"/>
    </source>
</evidence>
<name>A0A0Q3HXL5_9FLAO</name>
<organism evidence="1 2">
    <name type="scientific">Chryseobacterium aquaticum</name>
    <dbReference type="NCBI Taxonomy" id="452084"/>
    <lineage>
        <taxon>Bacteria</taxon>
        <taxon>Pseudomonadati</taxon>
        <taxon>Bacteroidota</taxon>
        <taxon>Flavobacteriia</taxon>
        <taxon>Flavobacteriales</taxon>
        <taxon>Weeksellaceae</taxon>
        <taxon>Chryseobacterium group</taxon>
        <taxon>Chryseobacterium</taxon>
    </lineage>
</organism>